<dbReference type="RefSeq" id="WP_285933115.1">
    <property type="nucleotide sequence ID" value="NZ_JASTZU010000048.1"/>
</dbReference>
<proteinExistence type="predicted"/>
<protein>
    <submittedName>
        <fullName evidence="1">SE1561 family protein</fullName>
    </submittedName>
</protein>
<keyword evidence="2" id="KW-1185">Reference proteome</keyword>
<accession>A0ABT7LBB8</accession>
<dbReference type="Proteomes" id="UP001235343">
    <property type="component" value="Unassembled WGS sequence"/>
</dbReference>
<sequence>MTQQAKIDQLKVQLSGFLEQLESLDPSKTSVEDIDSLIEIIEKLEADLH</sequence>
<organism evidence="1 2">
    <name type="scientific">Aquibacillus rhizosphaerae</name>
    <dbReference type="NCBI Taxonomy" id="3051431"/>
    <lineage>
        <taxon>Bacteria</taxon>
        <taxon>Bacillati</taxon>
        <taxon>Bacillota</taxon>
        <taxon>Bacilli</taxon>
        <taxon>Bacillales</taxon>
        <taxon>Bacillaceae</taxon>
        <taxon>Aquibacillus</taxon>
    </lineage>
</organism>
<dbReference type="EMBL" id="JASTZU010000048">
    <property type="protein sequence ID" value="MDL4841836.1"/>
    <property type="molecule type" value="Genomic_DNA"/>
</dbReference>
<name>A0ABT7LBB8_9BACI</name>
<dbReference type="InterPro" id="IPR047670">
    <property type="entry name" value="YfjT-like"/>
</dbReference>
<reference evidence="1 2" key="1">
    <citation type="submission" date="2023-06" db="EMBL/GenBank/DDBJ databases">
        <title>Aquibacillus rhizosphaerae LR5S19.</title>
        <authorList>
            <person name="Sun J.-Q."/>
        </authorList>
    </citation>
    <scope>NUCLEOTIDE SEQUENCE [LARGE SCALE GENOMIC DNA]</scope>
    <source>
        <strain evidence="1 2">LR5S19</strain>
    </source>
</reference>
<gene>
    <name evidence="1" type="ORF">QQS35_15455</name>
</gene>
<dbReference type="NCBIfam" id="NF040878">
    <property type="entry name" value="SE1561_fam"/>
    <property type="match status" value="1"/>
</dbReference>
<evidence type="ECO:0000313" key="1">
    <source>
        <dbReference type="EMBL" id="MDL4841836.1"/>
    </source>
</evidence>
<comment type="caution">
    <text evidence="1">The sequence shown here is derived from an EMBL/GenBank/DDBJ whole genome shotgun (WGS) entry which is preliminary data.</text>
</comment>
<evidence type="ECO:0000313" key="2">
    <source>
        <dbReference type="Proteomes" id="UP001235343"/>
    </source>
</evidence>